<organism evidence="4 5">
    <name type="scientific">Maritalea porphyrae</name>
    <dbReference type="NCBI Taxonomy" id="880732"/>
    <lineage>
        <taxon>Bacteria</taxon>
        <taxon>Pseudomonadati</taxon>
        <taxon>Pseudomonadota</taxon>
        <taxon>Alphaproteobacteria</taxon>
        <taxon>Hyphomicrobiales</taxon>
        <taxon>Devosiaceae</taxon>
        <taxon>Maritalea</taxon>
    </lineage>
</organism>
<evidence type="ECO:0000256" key="1">
    <source>
        <dbReference type="HAMAP-Rule" id="MF_00797"/>
    </source>
</evidence>
<evidence type="ECO:0000313" key="4">
    <source>
        <dbReference type="EMBL" id="GLQ16307.1"/>
    </source>
</evidence>
<reference evidence="4" key="1">
    <citation type="journal article" date="2014" name="Int. J. Syst. Evol. Microbiol.">
        <title>Complete genome of a new Firmicutes species belonging to the dominant human colonic microbiota ('Ruminococcus bicirculans') reveals two chromosomes and a selective capacity to utilize plant glucans.</title>
        <authorList>
            <consortium name="NISC Comparative Sequencing Program"/>
            <person name="Wegmann U."/>
            <person name="Louis P."/>
            <person name="Goesmann A."/>
            <person name="Henrissat B."/>
            <person name="Duncan S.H."/>
            <person name="Flint H.J."/>
        </authorList>
    </citation>
    <scope>NUCLEOTIDE SEQUENCE</scope>
    <source>
        <strain evidence="4">NBRC 107169</strain>
    </source>
</reference>
<keyword evidence="5" id="KW-1185">Reference proteome</keyword>
<keyword evidence="2" id="KW-0175">Coiled coil</keyword>
<feature type="coiled-coil region" evidence="2">
    <location>
        <begin position="4"/>
        <end position="38"/>
    </location>
</feature>
<name>A0ABQ5UNR7_9HYPH</name>
<evidence type="ECO:0000259" key="3">
    <source>
        <dbReference type="Pfam" id="PF10073"/>
    </source>
</evidence>
<dbReference type="RefSeq" id="WP_284361867.1">
    <property type="nucleotide sequence ID" value="NZ_BSNI01000001.1"/>
</dbReference>
<accession>A0ABQ5UNR7</accession>
<comment type="caution">
    <text evidence="4">The sequence shown here is derived from an EMBL/GenBank/DDBJ whole genome shotgun (WGS) entry which is preliminary data.</text>
</comment>
<feature type="domain" description="GapR-like DNA-binding" evidence="3">
    <location>
        <begin position="7"/>
        <end position="78"/>
    </location>
</feature>
<dbReference type="NCBIfam" id="NF010247">
    <property type="entry name" value="PRK13694.1"/>
    <property type="match status" value="1"/>
</dbReference>
<proteinExistence type="inferred from homology"/>
<evidence type="ECO:0000256" key="2">
    <source>
        <dbReference type="SAM" id="Coils"/>
    </source>
</evidence>
<evidence type="ECO:0000313" key="5">
    <source>
        <dbReference type="Proteomes" id="UP001161405"/>
    </source>
</evidence>
<protein>
    <recommendedName>
        <fullName evidence="1">UPF0335 protein GCM10007879_05560</fullName>
    </recommendedName>
</protein>
<dbReference type="HAMAP" id="MF_00797">
    <property type="entry name" value="UPF0335"/>
    <property type="match status" value="1"/>
</dbReference>
<comment type="similarity">
    <text evidence="1">Belongs to the UPF0335 family.</text>
</comment>
<dbReference type="Pfam" id="PF10073">
    <property type="entry name" value="GapR_DNA-bd"/>
    <property type="match status" value="1"/>
</dbReference>
<dbReference type="InterPro" id="IPR018753">
    <property type="entry name" value="GapR-like"/>
</dbReference>
<sequence>MGQSTVAREQLRAFIERIERLEEEKKSIADDIRDVYAEAKGNGYDVKVMREVIKLRKQEAHERQEHEAVLDLYKHALGMIPSGDVGDEAL</sequence>
<dbReference type="Proteomes" id="UP001161405">
    <property type="component" value="Unassembled WGS sequence"/>
</dbReference>
<gene>
    <name evidence="4" type="ORF">GCM10007879_05560</name>
</gene>
<dbReference type="InterPro" id="IPR046367">
    <property type="entry name" value="GapR-like_DNA-bd"/>
</dbReference>
<dbReference type="EMBL" id="BSNI01000001">
    <property type="protein sequence ID" value="GLQ16307.1"/>
    <property type="molecule type" value="Genomic_DNA"/>
</dbReference>
<reference evidence="4" key="2">
    <citation type="submission" date="2023-01" db="EMBL/GenBank/DDBJ databases">
        <title>Draft genome sequence of Maritalea porphyrae strain NBRC 107169.</title>
        <authorList>
            <person name="Sun Q."/>
            <person name="Mori K."/>
        </authorList>
    </citation>
    <scope>NUCLEOTIDE SEQUENCE</scope>
    <source>
        <strain evidence="4">NBRC 107169</strain>
    </source>
</reference>